<dbReference type="PROSITE" id="PS50261">
    <property type="entry name" value="G_PROTEIN_RECEP_F2_4"/>
    <property type="match status" value="1"/>
</dbReference>
<dbReference type="PANTHER" id="PTHR47154">
    <property type="entry name" value="G-PROTEIN COUPLED RECEPTOR MTH-RELATED"/>
    <property type="match status" value="1"/>
</dbReference>
<accession>A0A9N9WSR2</accession>
<dbReference type="Gene3D" id="1.20.1070.10">
    <property type="entry name" value="Rhodopsin 7-helix transmembrane proteins"/>
    <property type="match status" value="1"/>
</dbReference>
<proteinExistence type="predicted"/>
<evidence type="ECO:0000256" key="4">
    <source>
        <dbReference type="ARBA" id="ARBA00023136"/>
    </source>
</evidence>
<gene>
    <name evidence="7" type="ORF">CHIRRI_LOCUS10473</name>
</gene>
<evidence type="ECO:0000256" key="5">
    <source>
        <dbReference type="SAM" id="Phobius"/>
    </source>
</evidence>
<dbReference type="EMBL" id="OU895879">
    <property type="protein sequence ID" value="CAG9807627.1"/>
    <property type="molecule type" value="Genomic_DNA"/>
</dbReference>
<dbReference type="InterPro" id="IPR051384">
    <property type="entry name" value="Mth_GPCR"/>
</dbReference>
<dbReference type="AlphaFoldDB" id="A0A9N9WSR2"/>
<keyword evidence="4 5" id="KW-0472">Membrane</keyword>
<keyword evidence="8" id="KW-1185">Reference proteome</keyword>
<evidence type="ECO:0000256" key="3">
    <source>
        <dbReference type="ARBA" id="ARBA00022989"/>
    </source>
</evidence>
<dbReference type="CDD" id="cd15039">
    <property type="entry name" value="7tmB3_Methuselah-like"/>
    <property type="match status" value="1"/>
</dbReference>
<evidence type="ECO:0000256" key="1">
    <source>
        <dbReference type="ARBA" id="ARBA00004141"/>
    </source>
</evidence>
<feature type="transmembrane region" description="Helical" evidence="5">
    <location>
        <begin position="102"/>
        <end position="123"/>
    </location>
</feature>
<dbReference type="PANTHER" id="PTHR47154:SF2">
    <property type="entry name" value="G-PROTEIN COUPLED RECEPTOR MTH-RELATED"/>
    <property type="match status" value="1"/>
</dbReference>
<dbReference type="GO" id="GO:0008528">
    <property type="term" value="F:G protein-coupled peptide receptor activity"/>
    <property type="evidence" value="ECO:0007669"/>
    <property type="project" value="TreeGrafter"/>
</dbReference>
<feature type="transmembrane region" description="Helical" evidence="5">
    <location>
        <begin position="66"/>
        <end position="90"/>
    </location>
</feature>
<evidence type="ECO:0000313" key="7">
    <source>
        <dbReference type="EMBL" id="CAG9807627.1"/>
    </source>
</evidence>
<name>A0A9N9WSR2_9DIPT</name>
<feature type="transmembrane region" description="Helical" evidence="5">
    <location>
        <begin position="237"/>
        <end position="258"/>
    </location>
</feature>
<dbReference type="OrthoDB" id="6134459at2759"/>
<evidence type="ECO:0000259" key="6">
    <source>
        <dbReference type="PROSITE" id="PS50261"/>
    </source>
</evidence>
<feature type="transmembrane region" description="Helical" evidence="5">
    <location>
        <begin position="210"/>
        <end position="231"/>
    </location>
</feature>
<dbReference type="GO" id="GO:0007166">
    <property type="term" value="P:cell surface receptor signaling pathway"/>
    <property type="evidence" value="ECO:0007669"/>
    <property type="project" value="InterPro"/>
</dbReference>
<feature type="domain" description="G-protein coupled receptors family 2 profile 2" evidence="6">
    <location>
        <begin position="1"/>
        <end position="259"/>
    </location>
</feature>
<dbReference type="Proteomes" id="UP001153620">
    <property type="component" value="Chromosome 3"/>
</dbReference>
<evidence type="ECO:0000313" key="8">
    <source>
        <dbReference type="Proteomes" id="UP001153620"/>
    </source>
</evidence>
<keyword evidence="2 5" id="KW-0812">Transmembrane</keyword>
<sequence length="300" mass="34937">MLSSIPFLVVTFIVYGYFSEIRNLHGKCLMSYVFSFAILYATSSIIELNNKDLLEQHTEICTVLGYMWMTAILCCCFWSNVMCYDIWVTFKSKVKIDSNMIFIRYCLYAFGIPVIIETIFFILNHFELVPEKYNNKIGVNSCKIFTSQAKELKAIYMFGPLAFCLIINIVIYTLTCVKIYKHNKVTVACHRRTSNRVFSKNNINFNDSSLYLRLAIVMGIHWIIEVSSNLIGDPRLYFVAFVFFNMQGPIIFVTFVCNSKFKYFLMKRFNKNNKFASRDDIRDDDADDANAQIFAYLGFL</sequence>
<protein>
    <recommendedName>
        <fullName evidence="6">G-protein coupled receptors family 2 profile 2 domain-containing protein</fullName>
    </recommendedName>
</protein>
<evidence type="ECO:0000256" key="2">
    <source>
        <dbReference type="ARBA" id="ARBA00022692"/>
    </source>
</evidence>
<feature type="transmembrane region" description="Helical" evidence="5">
    <location>
        <begin position="29"/>
        <end position="46"/>
    </location>
</feature>
<feature type="transmembrane region" description="Helical" evidence="5">
    <location>
        <begin position="154"/>
        <end position="174"/>
    </location>
</feature>
<reference evidence="7" key="2">
    <citation type="submission" date="2022-10" db="EMBL/GenBank/DDBJ databases">
        <authorList>
            <consortium name="ENA_rothamsted_submissions"/>
            <consortium name="culmorum"/>
            <person name="King R."/>
        </authorList>
    </citation>
    <scope>NUCLEOTIDE SEQUENCE</scope>
</reference>
<dbReference type="InterPro" id="IPR017981">
    <property type="entry name" value="GPCR_2-like_7TM"/>
</dbReference>
<organism evidence="7 8">
    <name type="scientific">Chironomus riparius</name>
    <dbReference type="NCBI Taxonomy" id="315576"/>
    <lineage>
        <taxon>Eukaryota</taxon>
        <taxon>Metazoa</taxon>
        <taxon>Ecdysozoa</taxon>
        <taxon>Arthropoda</taxon>
        <taxon>Hexapoda</taxon>
        <taxon>Insecta</taxon>
        <taxon>Pterygota</taxon>
        <taxon>Neoptera</taxon>
        <taxon>Endopterygota</taxon>
        <taxon>Diptera</taxon>
        <taxon>Nematocera</taxon>
        <taxon>Chironomoidea</taxon>
        <taxon>Chironomidae</taxon>
        <taxon>Chironominae</taxon>
        <taxon>Chironomus</taxon>
    </lineage>
</organism>
<comment type="subcellular location">
    <subcellularLocation>
        <location evidence="1">Membrane</location>
        <topology evidence="1">Multi-pass membrane protein</topology>
    </subcellularLocation>
</comment>
<reference evidence="7" key="1">
    <citation type="submission" date="2022-01" db="EMBL/GenBank/DDBJ databases">
        <authorList>
            <person name="King R."/>
        </authorList>
    </citation>
    <scope>NUCLEOTIDE SEQUENCE</scope>
</reference>
<dbReference type="GO" id="GO:0005886">
    <property type="term" value="C:plasma membrane"/>
    <property type="evidence" value="ECO:0007669"/>
    <property type="project" value="TreeGrafter"/>
</dbReference>
<keyword evidence="3 5" id="KW-1133">Transmembrane helix</keyword>